<protein>
    <submittedName>
        <fullName evidence="2">Glycosyltransferase</fullName>
    </submittedName>
</protein>
<proteinExistence type="predicted"/>
<sequence length="249" mass="27736">MKISIVTAVYNREDVIADAVASVQAQSYEDIEHIVVDGASTDKTLSVLQGCLDSRAILISERDTGIYDALNKGFLKATGDVVGVMHSDDFFADTDVLRDVAVAFEDPNVDAVYGDLDYVAKNDTARVIRHWRSAPFSAGQLAWGWMPPHPTLFVRRSAIEQAGAFDTRYRIAADYDFILRHFSAAKWNAVYIPRVLVKMRLGGESNRSLSRIVRKSKEDWLALHRNRVGAFGGVGAIVWKNLSKVKQFL</sequence>
<dbReference type="EMBL" id="CP013480">
    <property type="protein sequence ID" value="ALS63102.1"/>
    <property type="molecule type" value="Genomic_DNA"/>
</dbReference>
<dbReference type="PANTHER" id="PTHR43685:SF2">
    <property type="entry name" value="GLYCOSYLTRANSFERASE 2-LIKE DOMAIN-CONTAINING PROTEIN"/>
    <property type="match status" value="1"/>
</dbReference>
<dbReference type="Proteomes" id="UP000060277">
    <property type="component" value="Chromosome"/>
</dbReference>
<keyword evidence="3" id="KW-1185">Reference proteome</keyword>
<dbReference type="InterPro" id="IPR050834">
    <property type="entry name" value="Glycosyltransf_2"/>
</dbReference>
<name>A0ABN4JP75_9BURK</name>
<dbReference type="Pfam" id="PF00535">
    <property type="entry name" value="Glycos_transf_2"/>
    <property type="match status" value="1"/>
</dbReference>
<organism evidence="2 3">
    <name type="scientific">Pandoraea norimbergensis</name>
    <dbReference type="NCBI Taxonomy" id="93219"/>
    <lineage>
        <taxon>Bacteria</taxon>
        <taxon>Pseudomonadati</taxon>
        <taxon>Pseudomonadota</taxon>
        <taxon>Betaproteobacteria</taxon>
        <taxon>Burkholderiales</taxon>
        <taxon>Burkholderiaceae</taxon>
        <taxon>Pandoraea</taxon>
    </lineage>
</organism>
<dbReference type="PANTHER" id="PTHR43685">
    <property type="entry name" value="GLYCOSYLTRANSFERASE"/>
    <property type="match status" value="1"/>
</dbReference>
<dbReference type="InterPro" id="IPR001173">
    <property type="entry name" value="Glyco_trans_2-like"/>
</dbReference>
<evidence type="ECO:0000313" key="3">
    <source>
        <dbReference type="Proteomes" id="UP000060277"/>
    </source>
</evidence>
<dbReference type="Gene3D" id="3.90.550.10">
    <property type="entry name" value="Spore Coat Polysaccharide Biosynthesis Protein SpsA, Chain A"/>
    <property type="match status" value="1"/>
</dbReference>
<evidence type="ECO:0000259" key="1">
    <source>
        <dbReference type="Pfam" id="PF00535"/>
    </source>
</evidence>
<gene>
    <name evidence="2" type="ORF">AT302_07015</name>
</gene>
<evidence type="ECO:0000313" key="2">
    <source>
        <dbReference type="EMBL" id="ALS63102.1"/>
    </source>
</evidence>
<dbReference type="SUPFAM" id="SSF53448">
    <property type="entry name" value="Nucleotide-diphospho-sugar transferases"/>
    <property type="match status" value="1"/>
</dbReference>
<feature type="domain" description="Glycosyltransferase 2-like" evidence="1">
    <location>
        <begin position="4"/>
        <end position="140"/>
    </location>
</feature>
<reference evidence="3" key="1">
    <citation type="submission" date="2015-12" db="EMBL/GenBank/DDBJ databases">
        <title>Complete genome sequence of Pandoraea norimbergensis DSM 11628.</title>
        <authorList>
            <person name="Ee R."/>
            <person name="Lim Y.-L."/>
            <person name="Yong D."/>
            <person name="Yin W.-F."/>
            <person name="Chan K.-G."/>
        </authorList>
    </citation>
    <scope>NUCLEOTIDE SEQUENCE [LARGE SCALE GENOMIC DNA]</scope>
    <source>
        <strain evidence="3">DSM 11628</strain>
    </source>
</reference>
<dbReference type="CDD" id="cd06433">
    <property type="entry name" value="GT_2_WfgS_like"/>
    <property type="match status" value="1"/>
</dbReference>
<dbReference type="InterPro" id="IPR029044">
    <property type="entry name" value="Nucleotide-diphossugar_trans"/>
</dbReference>
<accession>A0ABN4JP75</accession>